<evidence type="ECO:0000259" key="11">
    <source>
        <dbReference type="PROSITE" id="PS50823"/>
    </source>
</evidence>
<evidence type="ECO:0000256" key="2">
    <source>
        <dbReference type="ARBA" id="ARBA00022730"/>
    </source>
</evidence>
<name>A0A4R8DTD5_9BACT</name>
<evidence type="ECO:0000256" key="3">
    <source>
        <dbReference type="ARBA" id="ARBA00022884"/>
    </source>
</evidence>
<dbReference type="InterPro" id="IPR057258">
    <property type="entry name" value="Ribosomal_uS3"/>
</dbReference>
<evidence type="ECO:0000256" key="1">
    <source>
        <dbReference type="ARBA" id="ARBA00010761"/>
    </source>
</evidence>
<evidence type="ECO:0000256" key="9">
    <source>
        <dbReference type="RuleBase" id="RU003624"/>
    </source>
</evidence>
<feature type="compositionally biased region" description="Gly residues" evidence="10">
    <location>
        <begin position="256"/>
        <end position="295"/>
    </location>
</feature>
<dbReference type="SMART" id="SM00322">
    <property type="entry name" value="KH"/>
    <property type="match status" value="1"/>
</dbReference>
<dbReference type="Gene3D" id="3.30.300.20">
    <property type="match status" value="1"/>
</dbReference>
<evidence type="ECO:0000313" key="12">
    <source>
        <dbReference type="EMBL" id="TDX00685.1"/>
    </source>
</evidence>
<dbReference type="PROSITE" id="PS00548">
    <property type="entry name" value="RIBOSOMAL_S3"/>
    <property type="match status" value="1"/>
</dbReference>
<evidence type="ECO:0000256" key="8">
    <source>
        <dbReference type="HAMAP-Rule" id="MF_01309"/>
    </source>
</evidence>
<dbReference type="InterPro" id="IPR036419">
    <property type="entry name" value="Ribosomal_S3_C_sf"/>
</dbReference>
<dbReference type="SUPFAM" id="SSF54814">
    <property type="entry name" value="Prokaryotic type KH domain (KH-domain type II)"/>
    <property type="match status" value="1"/>
</dbReference>
<gene>
    <name evidence="8" type="primary">rpsC</name>
    <name evidence="12" type="ORF">EDB95_1711</name>
</gene>
<keyword evidence="3 8" id="KW-0694">RNA-binding</keyword>
<dbReference type="OrthoDB" id="9806396at2"/>
<evidence type="ECO:0000256" key="6">
    <source>
        <dbReference type="ARBA" id="ARBA00024998"/>
    </source>
</evidence>
<dbReference type="GO" id="GO:0019843">
    <property type="term" value="F:rRNA binding"/>
    <property type="evidence" value="ECO:0007669"/>
    <property type="project" value="UniProtKB-UniRule"/>
</dbReference>
<keyword evidence="2 8" id="KW-0699">rRNA-binding</keyword>
<comment type="subunit">
    <text evidence="8">Part of the 30S ribosomal subunit. Forms a tight complex with proteins S10 and S14.</text>
</comment>
<protein>
    <recommendedName>
        <fullName evidence="7 8">Small ribosomal subunit protein uS3</fullName>
    </recommendedName>
</protein>
<comment type="function">
    <text evidence="6 8">Binds the lower part of the 30S subunit head. Binds mRNA in the 70S ribosome, positioning it for translation.</text>
</comment>
<organism evidence="12 13">
    <name type="scientific">Dinghuibacter silviterrae</name>
    <dbReference type="NCBI Taxonomy" id="1539049"/>
    <lineage>
        <taxon>Bacteria</taxon>
        <taxon>Pseudomonadati</taxon>
        <taxon>Bacteroidota</taxon>
        <taxon>Chitinophagia</taxon>
        <taxon>Chitinophagales</taxon>
        <taxon>Chitinophagaceae</taxon>
        <taxon>Dinghuibacter</taxon>
    </lineage>
</organism>
<dbReference type="NCBIfam" id="TIGR01009">
    <property type="entry name" value="rpsC_bact"/>
    <property type="match status" value="1"/>
</dbReference>
<feature type="region of interest" description="Disordered" evidence="10">
    <location>
        <begin position="215"/>
        <end position="295"/>
    </location>
</feature>
<dbReference type="InterPro" id="IPR004044">
    <property type="entry name" value="KH_dom_type_2"/>
</dbReference>
<dbReference type="InterPro" id="IPR001351">
    <property type="entry name" value="Ribosomal_uS3_C"/>
</dbReference>
<accession>A0A4R8DTD5</accession>
<comment type="similarity">
    <text evidence="1 8 9">Belongs to the universal ribosomal protein uS3 family.</text>
</comment>
<reference evidence="12 13" key="1">
    <citation type="submission" date="2019-03" db="EMBL/GenBank/DDBJ databases">
        <title>Genomic Encyclopedia of Type Strains, Phase IV (KMG-IV): sequencing the most valuable type-strain genomes for metagenomic binning, comparative biology and taxonomic classification.</title>
        <authorList>
            <person name="Goeker M."/>
        </authorList>
    </citation>
    <scope>NUCLEOTIDE SEQUENCE [LARGE SCALE GENOMIC DNA]</scope>
    <source>
        <strain evidence="12 13">DSM 100059</strain>
    </source>
</reference>
<dbReference type="GO" id="GO:0006412">
    <property type="term" value="P:translation"/>
    <property type="evidence" value="ECO:0007669"/>
    <property type="project" value="UniProtKB-UniRule"/>
</dbReference>
<keyword evidence="5 8" id="KW-0687">Ribonucleoprotein</keyword>
<dbReference type="GO" id="GO:0003735">
    <property type="term" value="F:structural constituent of ribosome"/>
    <property type="evidence" value="ECO:0007669"/>
    <property type="project" value="InterPro"/>
</dbReference>
<dbReference type="PROSITE" id="PS50823">
    <property type="entry name" value="KH_TYPE_2"/>
    <property type="match status" value="1"/>
</dbReference>
<keyword evidence="4 8" id="KW-0689">Ribosomal protein</keyword>
<dbReference type="Pfam" id="PF07650">
    <property type="entry name" value="KH_2"/>
    <property type="match status" value="1"/>
</dbReference>
<dbReference type="GO" id="GO:0022627">
    <property type="term" value="C:cytosolic small ribosomal subunit"/>
    <property type="evidence" value="ECO:0007669"/>
    <property type="project" value="TreeGrafter"/>
</dbReference>
<dbReference type="Gene3D" id="3.30.1140.32">
    <property type="entry name" value="Ribosomal protein S3, C-terminal domain"/>
    <property type="match status" value="1"/>
</dbReference>
<dbReference type="HAMAP" id="MF_01309_B">
    <property type="entry name" value="Ribosomal_uS3_B"/>
    <property type="match status" value="1"/>
</dbReference>
<dbReference type="PANTHER" id="PTHR11760">
    <property type="entry name" value="30S/40S RIBOSOMAL PROTEIN S3"/>
    <property type="match status" value="1"/>
</dbReference>
<dbReference type="InterPro" id="IPR018280">
    <property type="entry name" value="Ribosomal_uS3_CS"/>
</dbReference>
<dbReference type="EMBL" id="SODV01000001">
    <property type="protein sequence ID" value="TDX00685.1"/>
    <property type="molecule type" value="Genomic_DNA"/>
</dbReference>
<feature type="domain" description="KH type-2" evidence="11">
    <location>
        <begin position="39"/>
        <end position="108"/>
    </location>
</feature>
<dbReference type="PANTHER" id="PTHR11760:SF19">
    <property type="entry name" value="SMALL RIBOSOMAL SUBUNIT PROTEIN US3C"/>
    <property type="match status" value="1"/>
</dbReference>
<sequence>MGQKTNPIGARLGIIRGWESNWYGNKKDFSSKLIEDNKIRTYLNARINKGGIAKIVIERTLNKLIITIHTSKPGIIIGKGGNEVDRIKEELKKLTGKEDVQINILEIRRPELDANIVGDTIAKQIENRINYKRAIKMAIASALRMGAEGIKIKVSGRLGGAEIARTEEIKQGRVPLHTLRMDIDYANVFALTVYGKIGVKVWICKGEVLAKRDLNPNFVGGKSDVSDRRDRREGGFHDRPHGGGDRPRGGDRDNRGGGGHGGGGGRSGGGHGGGRSGGQGGGRSGGQQGGGGRRH</sequence>
<dbReference type="InterPro" id="IPR009019">
    <property type="entry name" value="KH_sf_prok-type"/>
</dbReference>
<dbReference type="SUPFAM" id="SSF54821">
    <property type="entry name" value="Ribosomal protein S3 C-terminal domain"/>
    <property type="match status" value="1"/>
</dbReference>
<dbReference type="InterPro" id="IPR005704">
    <property type="entry name" value="Ribosomal_uS3_bac-typ"/>
</dbReference>
<evidence type="ECO:0000256" key="10">
    <source>
        <dbReference type="SAM" id="MobiDB-lite"/>
    </source>
</evidence>
<keyword evidence="13" id="KW-1185">Reference proteome</keyword>
<feature type="compositionally biased region" description="Basic and acidic residues" evidence="10">
    <location>
        <begin position="224"/>
        <end position="255"/>
    </location>
</feature>
<dbReference type="Proteomes" id="UP000294498">
    <property type="component" value="Unassembled WGS sequence"/>
</dbReference>
<evidence type="ECO:0000313" key="13">
    <source>
        <dbReference type="Proteomes" id="UP000294498"/>
    </source>
</evidence>
<evidence type="ECO:0000256" key="5">
    <source>
        <dbReference type="ARBA" id="ARBA00023274"/>
    </source>
</evidence>
<dbReference type="Pfam" id="PF00189">
    <property type="entry name" value="Ribosomal_S3_C"/>
    <property type="match status" value="1"/>
</dbReference>
<comment type="caution">
    <text evidence="12">The sequence shown here is derived from an EMBL/GenBank/DDBJ whole genome shotgun (WGS) entry which is preliminary data.</text>
</comment>
<dbReference type="AlphaFoldDB" id="A0A4R8DTD5"/>
<dbReference type="InterPro" id="IPR004087">
    <property type="entry name" value="KH_dom"/>
</dbReference>
<dbReference type="CDD" id="cd02412">
    <property type="entry name" value="KH-II_30S_S3"/>
    <property type="match status" value="1"/>
</dbReference>
<evidence type="ECO:0000256" key="7">
    <source>
        <dbReference type="ARBA" id="ARBA00035257"/>
    </source>
</evidence>
<dbReference type="InterPro" id="IPR015946">
    <property type="entry name" value="KH_dom-like_a/b"/>
</dbReference>
<proteinExistence type="inferred from homology"/>
<dbReference type="GO" id="GO:0003729">
    <property type="term" value="F:mRNA binding"/>
    <property type="evidence" value="ECO:0007669"/>
    <property type="project" value="UniProtKB-UniRule"/>
</dbReference>
<evidence type="ECO:0000256" key="4">
    <source>
        <dbReference type="ARBA" id="ARBA00022980"/>
    </source>
</evidence>
<dbReference type="FunFam" id="3.30.300.20:FF:000001">
    <property type="entry name" value="30S ribosomal protein S3"/>
    <property type="match status" value="1"/>
</dbReference>